<protein>
    <submittedName>
        <fullName evidence="2">Uncharacterized protein</fullName>
    </submittedName>
</protein>
<gene>
    <name evidence="2" type="ORF">B0T18DRAFT_168584</name>
</gene>
<name>A0AA40ENP7_9PEZI</name>
<feature type="coiled-coil region" evidence="1">
    <location>
        <begin position="65"/>
        <end position="95"/>
    </location>
</feature>
<evidence type="ECO:0000256" key="1">
    <source>
        <dbReference type="SAM" id="Coils"/>
    </source>
</evidence>
<reference evidence="2" key="1">
    <citation type="submission" date="2023-06" db="EMBL/GenBank/DDBJ databases">
        <title>Genome-scale phylogeny and comparative genomics of the fungal order Sordariales.</title>
        <authorList>
            <consortium name="Lawrence Berkeley National Laboratory"/>
            <person name="Hensen N."/>
            <person name="Bonometti L."/>
            <person name="Westerberg I."/>
            <person name="Brannstrom I.O."/>
            <person name="Guillou S."/>
            <person name="Cros-Aarteil S."/>
            <person name="Calhoun S."/>
            <person name="Haridas S."/>
            <person name="Kuo A."/>
            <person name="Mondo S."/>
            <person name="Pangilinan J."/>
            <person name="Riley R."/>
            <person name="LaButti K."/>
            <person name="Andreopoulos B."/>
            <person name="Lipzen A."/>
            <person name="Chen C."/>
            <person name="Yanf M."/>
            <person name="Daum C."/>
            <person name="Ng V."/>
            <person name="Clum A."/>
            <person name="Steindorff A."/>
            <person name="Ohm R."/>
            <person name="Martin F."/>
            <person name="Silar P."/>
            <person name="Natvig D."/>
            <person name="Lalanne C."/>
            <person name="Gautier V."/>
            <person name="Ament-velasquez S.L."/>
            <person name="Kruys A."/>
            <person name="Hutchinson M.I."/>
            <person name="Powell A.J."/>
            <person name="Barry K."/>
            <person name="Miller A.N."/>
            <person name="Grigoriev I.V."/>
            <person name="Debuchy R."/>
            <person name="Gladieux P."/>
            <person name="Thoren M.H."/>
            <person name="Johannesson H."/>
        </authorList>
    </citation>
    <scope>NUCLEOTIDE SEQUENCE</scope>
    <source>
        <strain evidence="2">SMH3187-1</strain>
    </source>
</reference>
<keyword evidence="3" id="KW-1185">Reference proteome</keyword>
<dbReference type="AlphaFoldDB" id="A0AA40ENP7"/>
<dbReference type="Proteomes" id="UP001172155">
    <property type="component" value="Unassembled WGS sequence"/>
</dbReference>
<keyword evidence="1" id="KW-0175">Coiled coil</keyword>
<proteinExistence type="predicted"/>
<sequence length="291" mass="31766">MALVGPSSRNNVERKDALGSAGDEEDVVWVPPITPAVPYDIKAIHSGASFSLAACRDHGEGNIGRESATQRREQAKVALEDIRALERELHRLTELALARRWSVRALLPLFIPLVARVWYAIPRSFRTAFAGGPPRSHLISAVTAGPSTGLWQEVRSARAASFAQGSRFTEAELAMVTWSSVGPDSDLQMCVTMPSTHPGRPLTGPWDAPSSLPDSSRPWSVVLQSGGFAFACVGAVASFLVLQNEAVLHLARKMARRLQNAREKLERQDDVTEEDICILSHWSWAVLLRSG</sequence>
<accession>A0AA40ENP7</accession>
<evidence type="ECO:0000313" key="3">
    <source>
        <dbReference type="Proteomes" id="UP001172155"/>
    </source>
</evidence>
<evidence type="ECO:0000313" key="2">
    <source>
        <dbReference type="EMBL" id="KAK0742699.1"/>
    </source>
</evidence>
<dbReference type="EMBL" id="JAUKUD010000005">
    <property type="protein sequence ID" value="KAK0742699.1"/>
    <property type="molecule type" value="Genomic_DNA"/>
</dbReference>
<organism evidence="2 3">
    <name type="scientific">Schizothecium vesticola</name>
    <dbReference type="NCBI Taxonomy" id="314040"/>
    <lineage>
        <taxon>Eukaryota</taxon>
        <taxon>Fungi</taxon>
        <taxon>Dikarya</taxon>
        <taxon>Ascomycota</taxon>
        <taxon>Pezizomycotina</taxon>
        <taxon>Sordariomycetes</taxon>
        <taxon>Sordariomycetidae</taxon>
        <taxon>Sordariales</taxon>
        <taxon>Schizotheciaceae</taxon>
        <taxon>Schizothecium</taxon>
    </lineage>
</organism>
<comment type="caution">
    <text evidence="2">The sequence shown here is derived from an EMBL/GenBank/DDBJ whole genome shotgun (WGS) entry which is preliminary data.</text>
</comment>
<feature type="coiled-coil region" evidence="1">
    <location>
        <begin position="248"/>
        <end position="275"/>
    </location>
</feature>